<evidence type="ECO:0000256" key="2">
    <source>
        <dbReference type="ARBA" id="ARBA00023136"/>
    </source>
</evidence>
<name>A0ABM9I6Q3_9GAMM</name>
<keyword evidence="5 6" id="KW-0449">Lipoprotein</keyword>
<keyword evidence="1 6" id="KW-0732">Signal</keyword>
<dbReference type="RefSeq" id="WP_026609478.1">
    <property type="nucleotide sequence ID" value="NZ_OX458333.1"/>
</dbReference>
<evidence type="ECO:0000313" key="7">
    <source>
        <dbReference type="EMBL" id="CAI8929075.1"/>
    </source>
</evidence>
<dbReference type="PROSITE" id="PS51257">
    <property type="entry name" value="PROKAR_LIPOPROTEIN"/>
    <property type="match status" value="1"/>
</dbReference>
<keyword evidence="8" id="KW-1185">Reference proteome</keyword>
<reference evidence="7 8" key="1">
    <citation type="submission" date="2023-03" db="EMBL/GenBank/DDBJ databases">
        <authorList>
            <person name="Pearce D."/>
        </authorList>
    </citation>
    <scope>NUCLEOTIDE SEQUENCE [LARGE SCALE GENOMIC DNA]</scope>
    <source>
        <strain evidence="7">Msz</strain>
    </source>
</reference>
<dbReference type="PANTHER" id="PTHR38098">
    <property type="entry name" value="LPS-ASSEMBLY LIPOPROTEIN LPTE"/>
    <property type="match status" value="1"/>
</dbReference>
<dbReference type="HAMAP" id="MF_01186">
    <property type="entry name" value="LPS_assembly_LptE"/>
    <property type="match status" value="1"/>
</dbReference>
<keyword evidence="4 6" id="KW-0998">Cell outer membrane</keyword>
<keyword evidence="2 6" id="KW-0472">Membrane</keyword>
<dbReference type="Proteomes" id="UP001162030">
    <property type="component" value="Chromosome"/>
</dbReference>
<evidence type="ECO:0000256" key="6">
    <source>
        <dbReference type="HAMAP-Rule" id="MF_01186"/>
    </source>
</evidence>
<dbReference type="InterPro" id="IPR007485">
    <property type="entry name" value="LPS_assembly_LptE"/>
</dbReference>
<evidence type="ECO:0000256" key="4">
    <source>
        <dbReference type="ARBA" id="ARBA00023237"/>
    </source>
</evidence>
<dbReference type="Gene3D" id="3.30.160.150">
    <property type="entry name" value="Lipoprotein like domain"/>
    <property type="match status" value="1"/>
</dbReference>
<evidence type="ECO:0000256" key="1">
    <source>
        <dbReference type="ARBA" id="ARBA00022729"/>
    </source>
</evidence>
<proteinExistence type="inferred from homology"/>
<comment type="function">
    <text evidence="6">Together with LptD, is involved in the assembly of lipopolysaccharide (LPS) at the surface of the outer membrane. Required for the proper assembly of LptD. Binds LPS and may serve as the LPS recognition site at the outer membrane.</text>
</comment>
<keyword evidence="3 6" id="KW-0564">Palmitate</keyword>
<accession>A0ABM9I6Q3</accession>
<gene>
    <name evidence="6 7" type="primary">lptE</name>
    <name evidence="7" type="ORF">MSZNOR_3999</name>
</gene>
<evidence type="ECO:0000313" key="8">
    <source>
        <dbReference type="Proteomes" id="UP001162030"/>
    </source>
</evidence>
<comment type="subcellular location">
    <subcellularLocation>
        <location evidence="6">Cell outer membrane</location>
        <topology evidence="6">Lipid-anchor</topology>
    </subcellularLocation>
</comment>
<organism evidence="7 8">
    <name type="scientific">Methylocaldum szegediense</name>
    <dbReference type="NCBI Taxonomy" id="73780"/>
    <lineage>
        <taxon>Bacteria</taxon>
        <taxon>Pseudomonadati</taxon>
        <taxon>Pseudomonadota</taxon>
        <taxon>Gammaproteobacteria</taxon>
        <taxon>Methylococcales</taxon>
        <taxon>Methylococcaceae</taxon>
        <taxon>Methylocaldum</taxon>
    </lineage>
</organism>
<evidence type="ECO:0000256" key="3">
    <source>
        <dbReference type="ARBA" id="ARBA00023139"/>
    </source>
</evidence>
<dbReference type="Pfam" id="PF04390">
    <property type="entry name" value="LptE"/>
    <property type="match status" value="1"/>
</dbReference>
<dbReference type="PANTHER" id="PTHR38098:SF1">
    <property type="entry name" value="LPS-ASSEMBLY LIPOPROTEIN LPTE"/>
    <property type="match status" value="1"/>
</dbReference>
<dbReference type="EMBL" id="OX458333">
    <property type="protein sequence ID" value="CAI8929075.1"/>
    <property type="molecule type" value="Genomic_DNA"/>
</dbReference>
<comment type="subunit">
    <text evidence="6">Component of the lipopolysaccharide transport and assembly complex. Interacts with LptD.</text>
</comment>
<sequence length="174" mass="19318">MAKRSLTRAGVSVALAVMLSACGFHLRGTLPPTMAAKSFYIEGLGRGDLFVREFSNILSYSGGSLAAAPSQAGAVIHIVQARQERRPIGLSKAGRANLYDLSYRVVYEVTTPQGEILLPRQEIDLKRDYFNDQTSPLSQTYEEHQIQQEMQREAAQLLFRRVAYALSRPPESKS</sequence>
<evidence type="ECO:0000256" key="5">
    <source>
        <dbReference type="ARBA" id="ARBA00023288"/>
    </source>
</evidence>
<protein>
    <recommendedName>
        <fullName evidence="6">LPS-assembly lipoprotein LptE</fullName>
    </recommendedName>
</protein>
<comment type="similarity">
    <text evidence="6">Belongs to the LptE lipoprotein family.</text>
</comment>